<evidence type="ECO:0000256" key="3">
    <source>
        <dbReference type="ARBA" id="ARBA00022801"/>
    </source>
</evidence>
<evidence type="ECO:0000313" key="11">
    <source>
        <dbReference type="Proteomes" id="UP000507470"/>
    </source>
</evidence>
<protein>
    <submittedName>
        <fullName evidence="10">PIF1</fullName>
        <ecNumber evidence="10">3.6.4.12</ecNumber>
    </submittedName>
</protein>
<dbReference type="OrthoDB" id="432234at2759"/>
<organism evidence="10 11">
    <name type="scientific">Mytilus coruscus</name>
    <name type="common">Sea mussel</name>
    <dbReference type="NCBI Taxonomy" id="42192"/>
    <lineage>
        <taxon>Eukaryota</taxon>
        <taxon>Metazoa</taxon>
        <taxon>Spiralia</taxon>
        <taxon>Lophotrochozoa</taxon>
        <taxon>Mollusca</taxon>
        <taxon>Bivalvia</taxon>
        <taxon>Autobranchia</taxon>
        <taxon>Pteriomorphia</taxon>
        <taxon>Mytilida</taxon>
        <taxon>Mytiloidea</taxon>
        <taxon>Mytilidae</taxon>
        <taxon>Mytilinae</taxon>
        <taxon>Mytilus</taxon>
    </lineage>
</organism>
<dbReference type="Proteomes" id="UP000507470">
    <property type="component" value="Unassembled WGS sequence"/>
</dbReference>
<evidence type="ECO:0000256" key="5">
    <source>
        <dbReference type="ARBA" id="ARBA00022840"/>
    </source>
</evidence>
<dbReference type="EMBL" id="CACVKT020006695">
    <property type="protein sequence ID" value="CAC5403193.1"/>
    <property type="molecule type" value="Genomic_DNA"/>
</dbReference>
<dbReference type="InterPro" id="IPR051055">
    <property type="entry name" value="PIF1_helicase"/>
</dbReference>
<keyword evidence="3 10" id="KW-0378">Hydrolase</keyword>
<keyword evidence="4" id="KW-0347">Helicase</keyword>
<keyword evidence="11" id="KW-1185">Reference proteome</keyword>
<dbReference type="CDD" id="cd18809">
    <property type="entry name" value="SF1_C_RecD"/>
    <property type="match status" value="1"/>
</dbReference>
<evidence type="ECO:0000313" key="10">
    <source>
        <dbReference type="EMBL" id="CAC5403193.1"/>
    </source>
</evidence>
<evidence type="ECO:0000256" key="2">
    <source>
        <dbReference type="ARBA" id="ARBA00022763"/>
    </source>
</evidence>
<dbReference type="GO" id="GO:0016787">
    <property type="term" value="F:hydrolase activity"/>
    <property type="evidence" value="ECO:0007669"/>
    <property type="project" value="UniProtKB-KW"/>
</dbReference>
<proteinExistence type="predicted"/>
<dbReference type="PANTHER" id="PTHR47642:SF5">
    <property type="entry name" value="ATP-DEPENDENT DNA HELICASE"/>
    <property type="match status" value="1"/>
</dbReference>
<dbReference type="GO" id="GO:0003678">
    <property type="term" value="F:DNA helicase activity"/>
    <property type="evidence" value="ECO:0007669"/>
    <property type="project" value="UniProtKB-EC"/>
</dbReference>
<feature type="domain" description="DNA helicase Pif1-like 2B" evidence="9">
    <location>
        <begin position="201"/>
        <end position="225"/>
    </location>
</feature>
<evidence type="ECO:0000259" key="9">
    <source>
        <dbReference type="Pfam" id="PF21530"/>
    </source>
</evidence>
<keyword evidence="1" id="KW-0547">Nucleotide-binding</keyword>
<keyword evidence="6" id="KW-0238">DNA-binding</keyword>
<dbReference type="InterPro" id="IPR027417">
    <property type="entry name" value="P-loop_NTPase"/>
</dbReference>
<name>A0A6J8D3A5_MYTCO</name>
<dbReference type="EC" id="3.6.4.12" evidence="10"/>
<keyword evidence="8" id="KW-0413">Isomerase</keyword>
<dbReference type="PANTHER" id="PTHR47642">
    <property type="entry name" value="ATP-DEPENDENT DNA HELICASE"/>
    <property type="match status" value="1"/>
</dbReference>
<keyword evidence="7" id="KW-0234">DNA repair</keyword>
<gene>
    <name evidence="10" type="ORF">MCOR_37098</name>
</gene>
<dbReference type="AlphaFoldDB" id="A0A6J8D3A5"/>
<keyword evidence="5" id="KW-0067">ATP-binding</keyword>
<evidence type="ECO:0000256" key="4">
    <source>
        <dbReference type="ARBA" id="ARBA00022806"/>
    </source>
</evidence>
<dbReference type="SUPFAM" id="SSF52540">
    <property type="entry name" value="P-loop containing nucleoside triphosphate hydrolases"/>
    <property type="match status" value="1"/>
</dbReference>
<keyword evidence="2" id="KW-0227">DNA damage</keyword>
<evidence type="ECO:0000256" key="7">
    <source>
        <dbReference type="ARBA" id="ARBA00023204"/>
    </source>
</evidence>
<dbReference type="Gene3D" id="3.40.50.300">
    <property type="entry name" value="P-loop containing nucleotide triphosphate hydrolases"/>
    <property type="match status" value="1"/>
</dbReference>
<accession>A0A6J8D3A5</accession>
<evidence type="ECO:0000256" key="1">
    <source>
        <dbReference type="ARBA" id="ARBA00022741"/>
    </source>
</evidence>
<evidence type="ECO:0000256" key="8">
    <source>
        <dbReference type="ARBA" id="ARBA00023235"/>
    </source>
</evidence>
<reference evidence="10 11" key="1">
    <citation type="submission" date="2020-06" db="EMBL/GenBank/DDBJ databases">
        <authorList>
            <person name="Li R."/>
            <person name="Bekaert M."/>
        </authorList>
    </citation>
    <scope>NUCLEOTIDE SEQUENCE [LARGE SCALE GENOMIC DNA]</scope>
    <source>
        <strain evidence="11">wild</strain>
    </source>
</reference>
<sequence length="318" mass="35954">MAYGLSIPGTQLQLACSHLHDQRCKSCLEIKEVLEKVISVAESKEMVNKDAVMVKALDKVPGKPYRVKVVDTILDLDVTKNKDTITNITSFYNFRFESSHLRMWQAYNIGEGKLVTFKSTKNSVQLKVLNDWTEMSFNDLITEGTEQASKQQKQTFICSMDGCIQEFKNQISLDQHLLQGSCEEHVYTAIEEGDVKGCSGEKELHLKEGCPVMLIVNLSDELVNGQFPLKFAYASTIHKAQGMTLDRVSLDCKKMLQYGQLAVGLSRARLKKGLQVLNFSKLLLKPPRTLITDYLQREPLPVEVDFFLLYGNQKFGVE</sequence>
<evidence type="ECO:0000256" key="6">
    <source>
        <dbReference type="ARBA" id="ARBA00023125"/>
    </source>
</evidence>
<dbReference type="Pfam" id="PF21530">
    <property type="entry name" value="Pif1_2B_dom"/>
    <property type="match status" value="1"/>
</dbReference>
<dbReference type="InterPro" id="IPR049163">
    <property type="entry name" value="Pif1-like_2B_dom"/>
</dbReference>